<evidence type="ECO:0000313" key="5">
    <source>
        <dbReference type="Proteomes" id="UP000763641"/>
    </source>
</evidence>
<reference evidence="4 5" key="1">
    <citation type="submission" date="2020-12" db="EMBL/GenBank/DDBJ databases">
        <title>Sphingomonas sp.</title>
        <authorList>
            <person name="Kim M.K."/>
        </authorList>
    </citation>
    <scope>NUCLEOTIDE SEQUENCE [LARGE SCALE GENOMIC DNA]</scope>
    <source>
        <strain evidence="4 5">BT552</strain>
    </source>
</reference>
<evidence type="ECO:0000256" key="1">
    <source>
        <dbReference type="ARBA" id="ARBA00022723"/>
    </source>
</evidence>
<proteinExistence type="predicted"/>
<gene>
    <name evidence="4" type="ORF">ILT43_11410</name>
</gene>
<evidence type="ECO:0000256" key="2">
    <source>
        <dbReference type="ARBA" id="ARBA00022801"/>
    </source>
</evidence>
<dbReference type="InterPro" id="IPR051158">
    <property type="entry name" value="Metallophosphoesterase_sf"/>
</dbReference>
<sequence length="279" mass="30056">MLMRRLLLACLLVIAAFSVLFGVGVHNARVDPVLRRTSVGLPDWPRGAPPMTVALLSDIHMESMTMDPQRLRRVVDRVNTQRPDLIVIAGDFIEGVGRAEALHAVPILEAELRRLSAPFGIVAVLGNHDYGTDEVAVARMLRRIGATLLINGSAQVGPLRVAGMGDQSTGHFHIAPAMFALLRLQGAGVMVAHSPEATNWAKPYVHLLLAGHTHCGQVVLPFYGAPIDVAPPRYRCGVIHDPGRTIIVTGGLGTSNLPIRFGAPPDWWLIRIGPSSTSQ</sequence>
<protein>
    <submittedName>
        <fullName evidence="4">Metallophosphoesterase family protein</fullName>
    </submittedName>
</protein>
<dbReference type="RefSeq" id="WP_204199088.1">
    <property type="nucleotide sequence ID" value="NZ_JAFEMC010000003.1"/>
</dbReference>
<evidence type="ECO:0000259" key="3">
    <source>
        <dbReference type="Pfam" id="PF00149"/>
    </source>
</evidence>
<dbReference type="Proteomes" id="UP000763641">
    <property type="component" value="Unassembled WGS sequence"/>
</dbReference>
<dbReference type="EMBL" id="JAFEMC010000003">
    <property type="protein sequence ID" value="MBM6576984.1"/>
    <property type="molecule type" value="Genomic_DNA"/>
</dbReference>
<dbReference type="InterPro" id="IPR029052">
    <property type="entry name" value="Metallo-depent_PP-like"/>
</dbReference>
<organism evidence="4 5">
    <name type="scientific">Sphingomonas longa</name>
    <dbReference type="NCBI Taxonomy" id="2778730"/>
    <lineage>
        <taxon>Bacteria</taxon>
        <taxon>Pseudomonadati</taxon>
        <taxon>Pseudomonadota</taxon>
        <taxon>Alphaproteobacteria</taxon>
        <taxon>Sphingomonadales</taxon>
        <taxon>Sphingomonadaceae</taxon>
        <taxon>Sphingomonas</taxon>
    </lineage>
</organism>
<dbReference type="InterPro" id="IPR004843">
    <property type="entry name" value="Calcineurin-like_PHP"/>
</dbReference>
<dbReference type="SUPFAM" id="SSF56300">
    <property type="entry name" value="Metallo-dependent phosphatases"/>
    <property type="match status" value="1"/>
</dbReference>
<keyword evidence="2" id="KW-0378">Hydrolase</keyword>
<evidence type="ECO:0000313" key="4">
    <source>
        <dbReference type="EMBL" id="MBM6576984.1"/>
    </source>
</evidence>
<dbReference type="PANTHER" id="PTHR31302:SF31">
    <property type="entry name" value="PHOSPHODIESTERASE YAEI"/>
    <property type="match status" value="1"/>
</dbReference>
<accession>A0ABS2D7R6</accession>
<keyword evidence="5" id="KW-1185">Reference proteome</keyword>
<feature type="domain" description="Calcineurin-like phosphoesterase" evidence="3">
    <location>
        <begin position="51"/>
        <end position="215"/>
    </location>
</feature>
<dbReference type="Pfam" id="PF00149">
    <property type="entry name" value="Metallophos"/>
    <property type="match status" value="1"/>
</dbReference>
<keyword evidence="1" id="KW-0479">Metal-binding</keyword>
<comment type="caution">
    <text evidence="4">The sequence shown here is derived from an EMBL/GenBank/DDBJ whole genome shotgun (WGS) entry which is preliminary data.</text>
</comment>
<name>A0ABS2D7R6_9SPHN</name>
<dbReference type="Gene3D" id="3.60.21.10">
    <property type="match status" value="1"/>
</dbReference>
<dbReference type="PANTHER" id="PTHR31302">
    <property type="entry name" value="TRANSMEMBRANE PROTEIN WITH METALLOPHOSPHOESTERASE DOMAIN-RELATED"/>
    <property type="match status" value="1"/>
</dbReference>